<dbReference type="CDD" id="cd12148">
    <property type="entry name" value="fungal_TF_MHR"/>
    <property type="match status" value="1"/>
</dbReference>
<dbReference type="EMBL" id="CDMC01000022">
    <property type="protein sequence ID" value="CEL11013.1"/>
    <property type="molecule type" value="Genomic_DNA"/>
</dbReference>
<protein>
    <recommendedName>
        <fullName evidence="7">Zn(2)-C6 fungal-type domain-containing protein</fullName>
    </recommendedName>
</protein>
<keyword evidence="4" id="KW-0804">Transcription</keyword>
<proteinExistence type="predicted"/>
<keyword evidence="5" id="KW-0539">Nucleus</keyword>
<keyword evidence="3" id="KW-0238">DNA-binding</keyword>
<dbReference type="SMART" id="SM00906">
    <property type="entry name" value="Fungal_trans"/>
    <property type="match status" value="1"/>
</dbReference>
<dbReference type="SUPFAM" id="SSF57701">
    <property type="entry name" value="Zn2/Cys6 DNA-binding domain"/>
    <property type="match status" value="1"/>
</dbReference>
<dbReference type="Proteomes" id="UP000054771">
    <property type="component" value="Unassembled WGS sequence"/>
</dbReference>
<evidence type="ECO:0000313" key="8">
    <source>
        <dbReference type="EMBL" id="CEL11013.1"/>
    </source>
</evidence>
<dbReference type="GO" id="GO:0000981">
    <property type="term" value="F:DNA-binding transcription factor activity, RNA polymerase II-specific"/>
    <property type="evidence" value="ECO:0007669"/>
    <property type="project" value="InterPro"/>
</dbReference>
<evidence type="ECO:0000256" key="1">
    <source>
        <dbReference type="ARBA" id="ARBA00022723"/>
    </source>
</evidence>
<evidence type="ECO:0000256" key="6">
    <source>
        <dbReference type="SAM" id="MobiDB-lite"/>
    </source>
</evidence>
<dbReference type="InterPro" id="IPR007219">
    <property type="entry name" value="XnlR_reg_dom"/>
</dbReference>
<evidence type="ECO:0000256" key="3">
    <source>
        <dbReference type="ARBA" id="ARBA00023125"/>
    </source>
</evidence>
<dbReference type="GO" id="GO:0005634">
    <property type="term" value="C:nucleus"/>
    <property type="evidence" value="ECO:0007669"/>
    <property type="project" value="TreeGrafter"/>
</dbReference>
<feature type="compositionally biased region" description="Polar residues" evidence="6">
    <location>
        <begin position="156"/>
        <end position="166"/>
    </location>
</feature>
<evidence type="ECO:0000256" key="2">
    <source>
        <dbReference type="ARBA" id="ARBA00023015"/>
    </source>
</evidence>
<evidence type="ECO:0000256" key="4">
    <source>
        <dbReference type="ARBA" id="ARBA00023163"/>
    </source>
</evidence>
<gene>
    <name evidence="8" type="ORF">ASPCAL14120</name>
</gene>
<dbReference type="PANTHER" id="PTHR47424">
    <property type="entry name" value="REGULATORY PROTEIN GAL4"/>
    <property type="match status" value="1"/>
</dbReference>
<keyword evidence="1" id="KW-0479">Metal-binding</keyword>
<keyword evidence="2" id="KW-0805">Transcription regulation</keyword>
<feature type="region of interest" description="Disordered" evidence="6">
    <location>
        <begin position="723"/>
        <end position="751"/>
    </location>
</feature>
<evidence type="ECO:0000259" key="7">
    <source>
        <dbReference type="PROSITE" id="PS50048"/>
    </source>
</evidence>
<dbReference type="Gene3D" id="4.10.240.10">
    <property type="entry name" value="Zn(2)-C6 fungal-type DNA-binding domain"/>
    <property type="match status" value="1"/>
</dbReference>
<reference evidence="9" key="1">
    <citation type="journal article" date="2016" name="Genome Announc.">
        <title>Draft genome sequences of fungus Aspergillus calidoustus.</title>
        <authorList>
            <person name="Horn F."/>
            <person name="Linde J."/>
            <person name="Mattern D.J."/>
            <person name="Walther G."/>
            <person name="Guthke R."/>
            <person name="Scherlach K."/>
            <person name="Martin K."/>
            <person name="Brakhage A.A."/>
            <person name="Petzke L."/>
            <person name="Valiante V."/>
        </authorList>
    </citation>
    <scope>NUCLEOTIDE SEQUENCE [LARGE SCALE GENOMIC DNA]</scope>
    <source>
        <strain evidence="9">SF006504</strain>
    </source>
</reference>
<feature type="region of interest" description="Disordered" evidence="6">
    <location>
        <begin position="93"/>
        <end position="118"/>
    </location>
</feature>
<dbReference type="AlphaFoldDB" id="A0A0U4ZNS8"/>
<name>A0A0U4ZNS8_ASPCI</name>
<accession>A0A0U4ZNS8</accession>
<dbReference type="InterPro" id="IPR051127">
    <property type="entry name" value="Fungal_SecMet_Regulators"/>
</dbReference>
<dbReference type="GO" id="GO:0006351">
    <property type="term" value="P:DNA-templated transcription"/>
    <property type="evidence" value="ECO:0007669"/>
    <property type="project" value="InterPro"/>
</dbReference>
<dbReference type="InterPro" id="IPR001138">
    <property type="entry name" value="Zn2Cys6_DnaBD"/>
</dbReference>
<dbReference type="CDD" id="cd00067">
    <property type="entry name" value="GAL4"/>
    <property type="match status" value="1"/>
</dbReference>
<sequence length="798" mass="88407">MPPKAANPREGRRRATARRKVALACDSCREKKIRCDGKKPICGPCERRAHRVDQCVYNTDTVRSASRDEYYHTLHQRIRELENACLEAGVSIRAPSNRQPEREAPGEPLGDNGMPAETATVAPAPVYPLVETAEQHPSATSFADGAPQRHRLPATGSASGISQSRSTAEEATDSYESPLFGDEQGHITGMGQVTAPDAESRRRFARFQFYGSSSTASLMRFAWQSMPLRPANASRAEPALSTLQDTSTDYRFDDFALPPRELADHLVACFFDHVYILYPFFHRPAFEAAYRNLWRSEDESKIPLTDMHIGLGSSAESGPRSIVLHSALNMIFALGCQFADIVPEEVEPVANSFFLRGKRFIGLDFLDINTLGVVQTLLITGLLLQSSSYPSRCWHSVGVACRVALGLGLHESDILASVTPLESDIRRRTWHGCVMMDVTLSMTYGRPSMTTHIAPLPPLVGDSDTARLEPGEKPSLMAFYTETIKLYDILDRILSDVYYVWRSRSRKDQGKPSTMGLGGLDTVLEIERQLTLFEANLPSFLKWTTGQPVLHQAPELSQPIAQQRNVLHARYIHLHLLLYRPIFTQLYSETVQRRESANGTGPQPNHTFQSLAEQSTLYSSMASKCAAACVMAAVDLTHLVHETYQTSATDAWWYNGFYVSTAAVVLLISFSAPSMLDAPTIAKAREGWTEATSVLKSMATFRQSASNTLQFLQAAYRQAVPGEMPYQPSGGDNDGAGEQAQPLHFSGNLPQGYDPFDRTDHDFLNTPLLNWEEYAANLGQGLDDLGFLTRLDFPDPLG</sequence>
<organism evidence="8 9">
    <name type="scientific">Aspergillus calidoustus</name>
    <dbReference type="NCBI Taxonomy" id="454130"/>
    <lineage>
        <taxon>Eukaryota</taxon>
        <taxon>Fungi</taxon>
        <taxon>Dikarya</taxon>
        <taxon>Ascomycota</taxon>
        <taxon>Pezizomycotina</taxon>
        <taxon>Eurotiomycetes</taxon>
        <taxon>Eurotiomycetidae</taxon>
        <taxon>Eurotiales</taxon>
        <taxon>Aspergillaceae</taxon>
        <taxon>Aspergillus</taxon>
        <taxon>Aspergillus subgen. Nidulantes</taxon>
    </lineage>
</organism>
<dbReference type="GO" id="GO:0000435">
    <property type="term" value="P:positive regulation of transcription from RNA polymerase II promoter by galactose"/>
    <property type="evidence" value="ECO:0007669"/>
    <property type="project" value="TreeGrafter"/>
</dbReference>
<dbReference type="PANTHER" id="PTHR47424:SF3">
    <property type="entry name" value="REGULATORY PROTEIN GAL4"/>
    <property type="match status" value="1"/>
</dbReference>
<dbReference type="PROSITE" id="PS50048">
    <property type="entry name" value="ZN2_CY6_FUNGAL_2"/>
    <property type="match status" value="1"/>
</dbReference>
<feature type="domain" description="Zn(2)-C6 fungal-type" evidence="7">
    <location>
        <begin position="24"/>
        <end position="57"/>
    </location>
</feature>
<dbReference type="InterPro" id="IPR036864">
    <property type="entry name" value="Zn2-C6_fun-type_DNA-bd_sf"/>
</dbReference>
<dbReference type="GO" id="GO:0000978">
    <property type="term" value="F:RNA polymerase II cis-regulatory region sequence-specific DNA binding"/>
    <property type="evidence" value="ECO:0007669"/>
    <property type="project" value="TreeGrafter"/>
</dbReference>
<dbReference type="SMART" id="SM00066">
    <property type="entry name" value="GAL4"/>
    <property type="match status" value="1"/>
</dbReference>
<dbReference type="STRING" id="454130.A0A0U4ZNS8"/>
<evidence type="ECO:0000313" key="9">
    <source>
        <dbReference type="Proteomes" id="UP000054771"/>
    </source>
</evidence>
<dbReference type="Pfam" id="PF04082">
    <property type="entry name" value="Fungal_trans"/>
    <property type="match status" value="1"/>
</dbReference>
<keyword evidence="9" id="KW-1185">Reference proteome</keyword>
<feature type="region of interest" description="Disordered" evidence="6">
    <location>
        <begin position="134"/>
        <end position="191"/>
    </location>
</feature>
<dbReference type="OrthoDB" id="424974at2759"/>
<dbReference type="GO" id="GO:0008270">
    <property type="term" value="F:zinc ion binding"/>
    <property type="evidence" value="ECO:0007669"/>
    <property type="project" value="InterPro"/>
</dbReference>
<dbReference type="Pfam" id="PF00172">
    <property type="entry name" value="Zn_clus"/>
    <property type="match status" value="1"/>
</dbReference>
<dbReference type="OMA" id="FCRSATN"/>
<evidence type="ECO:0000256" key="5">
    <source>
        <dbReference type="ARBA" id="ARBA00023242"/>
    </source>
</evidence>